<dbReference type="EMBL" id="CM017321">
    <property type="protein sequence ID" value="KAE7996000.1"/>
    <property type="molecule type" value="Genomic_DNA"/>
</dbReference>
<sequence>MTLLNDRLRSILGSTALYYPYPSGDDPFLRKSPSTAPCQLPMKIEQSAKFGPIGRVLRSLRWSFIGLVVLDEAMERNDYPCI</sequence>
<evidence type="ECO:0000313" key="1">
    <source>
        <dbReference type="EMBL" id="KAE7996000.1"/>
    </source>
</evidence>
<gene>
    <name evidence="1" type="ORF">FH972_000749</name>
</gene>
<reference evidence="1 2" key="1">
    <citation type="submission" date="2019-06" db="EMBL/GenBank/DDBJ databases">
        <title>A chromosomal-level reference genome of Carpinus fangiana (Coryloideae, Betulaceae).</title>
        <authorList>
            <person name="Yang X."/>
            <person name="Wang Z."/>
            <person name="Zhang L."/>
            <person name="Hao G."/>
            <person name="Liu J."/>
            <person name="Yang Y."/>
        </authorList>
    </citation>
    <scope>NUCLEOTIDE SEQUENCE [LARGE SCALE GENOMIC DNA]</scope>
    <source>
        <strain evidence="1">Cfa_2016G</strain>
        <tissue evidence="1">Leaf</tissue>
    </source>
</reference>
<dbReference type="AlphaFoldDB" id="A0A5N6QCQ5"/>
<protein>
    <submittedName>
        <fullName evidence="1">Uncharacterized protein</fullName>
    </submittedName>
</protein>
<dbReference type="Proteomes" id="UP000327013">
    <property type="component" value="Chromosome 1"/>
</dbReference>
<organism evidence="1 2">
    <name type="scientific">Carpinus fangiana</name>
    <dbReference type="NCBI Taxonomy" id="176857"/>
    <lineage>
        <taxon>Eukaryota</taxon>
        <taxon>Viridiplantae</taxon>
        <taxon>Streptophyta</taxon>
        <taxon>Embryophyta</taxon>
        <taxon>Tracheophyta</taxon>
        <taxon>Spermatophyta</taxon>
        <taxon>Magnoliopsida</taxon>
        <taxon>eudicotyledons</taxon>
        <taxon>Gunneridae</taxon>
        <taxon>Pentapetalae</taxon>
        <taxon>rosids</taxon>
        <taxon>fabids</taxon>
        <taxon>Fagales</taxon>
        <taxon>Betulaceae</taxon>
        <taxon>Carpinus</taxon>
    </lineage>
</organism>
<evidence type="ECO:0000313" key="2">
    <source>
        <dbReference type="Proteomes" id="UP000327013"/>
    </source>
</evidence>
<accession>A0A5N6QCQ5</accession>
<keyword evidence="2" id="KW-1185">Reference proteome</keyword>
<name>A0A5N6QCQ5_9ROSI</name>
<proteinExistence type="predicted"/>